<dbReference type="AlphaFoldDB" id="A0AAN8RTD8"/>
<gene>
    <name evidence="1" type="ORF">RUM43_011134</name>
</gene>
<evidence type="ECO:0000313" key="2">
    <source>
        <dbReference type="Proteomes" id="UP001372834"/>
    </source>
</evidence>
<protein>
    <submittedName>
        <fullName evidence="1">Uncharacterized protein</fullName>
    </submittedName>
</protein>
<organism evidence="1 2">
    <name type="scientific">Polyplax serrata</name>
    <name type="common">Common mouse louse</name>
    <dbReference type="NCBI Taxonomy" id="468196"/>
    <lineage>
        <taxon>Eukaryota</taxon>
        <taxon>Metazoa</taxon>
        <taxon>Ecdysozoa</taxon>
        <taxon>Arthropoda</taxon>
        <taxon>Hexapoda</taxon>
        <taxon>Insecta</taxon>
        <taxon>Pterygota</taxon>
        <taxon>Neoptera</taxon>
        <taxon>Paraneoptera</taxon>
        <taxon>Psocodea</taxon>
        <taxon>Troctomorpha</taxon>
        <taxon>Phthiraptera</taxon>
        <taxon>Anoplura</taxon>
        <taxon>Polyplacidae</taxon>
        <taxon>Polyplax</taxon>
    </lineage>
</organism>
<reference evidence="1 2" key="1">
    <citation type="submission" date="2023-10" db="EMBL/GenBank/DDBJ databases">
        <title>Genomes of two closely related lineages of the louse Polyplax serrata with different host specificities.</title>
        <authorList>
            <person name="Martinu J."/>
            <person name="Tarabai H."/>
            <person name="Stefka J."/>
            <person name="Hypsa V."/>
        </authorList>
    </citation>
    <scope>NUCLEOTIDE SEQUENCE [LARGE SCALE GENOMIC DNA]</scope>
    <source>
        <strain evidence="1">HR10_N</strain>
    </source>
</reference>
<evidence type="ECO:0000313" key="1">
    <source>
        <dbReference type="EMBL" id="KAK6620838.1"/>
    </source>
</evidence>
<proteinExistence type="predicted"/>
<accession>A0AAN8RTD8</accession>
<sequence>MSKLHGQYLFVSPVGESQEVICSWSEGRGRALVRHYAILSLLPVVKSQRSSIIILIKKYVAEQTNAFGKTKLFQGDDGWTALTEDAERSQSGCPHLR</sequence>
<dbReference type="EMBL" id="JAWJWE010000039">
    <property type="protein sequence ID" value="KAK6620838.1"/>
    <property type="molecule type" value="Genomic_DNA"/>
</dbReference>
<comment type="caution">
    <text evidence="1">The sequence shown here is derived from an EMBL/GenBank/DDBJ whole genome shotgun (WGS) entry which is preliminary data.</text>
</comment>
<dbReference type="Proteomes" id="UP001372834">
    <property type="component" value="Unassembled WGS sequence"/>
</dbReference>
<name>A0AAN8RTD8_POLSC</name>